<protein>
    <submittedName>
        <fullName evidence="2">ABC transporter substrate-binding protein</fullName>
    </submittedName>
</protein>
<dbReference type="InterPro" id="IPR000914">
    <property type="entry name" value="SBP_5_dom"/>
</dbReference>
<evidence type="ECO:0000313" key="3">
    <source>
        <dbReference type="Proteomes" id="UP001589738"/>
    </source>
</evidence>
<dbReference type="InterPro" id="IPR039424">
    <property type="entry name" value="SBP_5"/>
</dbReference>
<dbReference type="SUPFAM" id="SSF53850">
    <property type="entry name" value="Periplasmic binding protein-like II"/>
    <property type="match status" value="1"/>
</dbReference>
<dbReference type="PANTHER" id="PTHR30290:SF81">
    <property type="entry name" value="OLIGOPEPTIDE-BINDING PROTEIN OPPA"/>
    <property type="match status" value="1"/>
</dbReference>
<keyword evidence="3" id="KW-1185">Reference proteome</keyword>
<comment type="caution">
    <text evidence="2">The sequence shown here is derived from an EMBL/GenBank/DDBJ whole genome shotgun (WGS) entry which is preliminary data.</text>
</comment>
<dbReference type="Gene3D" id="3.40.190.10">
    <property type="entry name" value="Periplasmic binding protein-like II"/>
    <property type="match status" value="1"/>
</dbReference>
<sequence>MGKYGKGKMVYFFVCFLIVFSGCSQEKTIGIGDSPKKDKKMTLAFPWSPQSLDPHGSDSWEVMRTGTGETLVKLDEDLQVNPWLAKEWTQEDATTWRFKLEENVSFHNGKAMDASSVKNSLLRSIEKDPKVKDLLNIETIEVVSAHELIIVTVQANAALIPHLADPSTMIADVSTIDDENRYPALTGAFSFKQFKKDESLVVERFEDYWGEQALLSEVIIKYIPEGTTRLMSLQSGDVDGATDIPIDNMAVLEKDEKFEVYVTPSLRTHMLMFNMNSPFFKELALRKVVDLNTPREEIVQSIMLNAGTEAKSPFPEVFSFGNVAKLEPSLSSSELLKKAGWKKNEEGIWERQGTIFDVTLFTFPQRPELTVMAEVIQSELLKQGIKVSIRQVENIDEALMNEDWDLSMYSMLTAHTGDPQYFLSMFYQSSSESNISNYESPIVDQKINELNETTDRAKRDQVAIEIQDLIINDVPQSFIVHPKTVFSAKKGVEGFTPHPIEYYYIHSQLDISK</sequence>
<accession>A0ABV6KUH8</accession>
<proteinExistence type="predicted"/>
<organism evidence="2 3">
    <name type="scientific">Robertmurraya beringensis</name>
    <dbReference type="NCBI Taxonomy" id="641660"/>
    <lineage>
        <taxon>Bacteria</taxon>
        <taxon>Bacillati</taxon>
        <taxon>Bacillota</taxon>
        <taxon>Bacilli</taxon>
        <taxon>Bacillales</taxon>
        <taxon>Bacillaceae</taxon>
        <taxon>Robertmurraya</taxon>
    </lineage>
</organism>
<dbReference type="InterPro" id="IPR030678">
    <property type="entry name" value="Peptide/Ni-bd"/>
</dbReference>
<dbReference type="PIRSF" id="PIRSF002741">
    <property type="entry name" value="MppA"/>
    <property type="match status" value="1"/>
</dbReference>
<gene>
    <name evidence="2" type="ORF">ACFFHF_09745</name>
</gene>
<dbReference type="Proteomes" id="UP001589738">
    <property type="component" value="Unassembled WGS sequence"/>
</dbReference>
<name>A0ABV6KUH8_9BACI</name>
<dbReference type="CDD" id="cd08490">
    <property type="entry name" value="PBP2_NikA_DppA_OppA_like_3"/>
    <property type="match status" value="1"/>
</dbReference>
<dbReference type="Gene3D" id="3.10.105.10">
    <property type="entry name" value="Dipeptide-binding Protein, Domain 3"/>
    <property type="match status" value="1"/>
</dbReference>
<dbReference type="PANTHER" id="PTHR30290">
    <property type="entry name" value="PERIPLASMIC BINDING COMPONENT OF ABC TRANSPORTER"/>
    <property type="match status" value="1"/>
</dbReference>
<feature type="domain" description="Solute-binding protein family 5" evidence="1">
    <location>
        <begin position="80"/>
        <end position="432"/>
    </location>
</feature>
<dbReference type="Pfam" id="PF00496">
    <property type="entry name" value="SBP_bac_5"/>
    <property type="match status" value="1"/>
</dbReference>
<evidence type="ECO:0000313" key="2">
    <source>
        <dbReference type="EMBL" id="MFC0475531.1"/>
    </source>
</evidence>
<reference evidence="2 3" key="1">
    <citation type="submission" date="2024-09" db="EMBL/GenBank/DDBJ databases">
        <authorList>
            <person name="Sun Q."/>
            <person name="Mori K."/>
        </authorList>
    </citation>
    <scope>NUCLEOTIDE SEQUENCE [LARGE SCALE GENOMIC DNA]</scope>
    <source>
        <strain evidence="2 3">CGMCC 1.9126</strain>
    </source>
</reference>
<dbReference type="EMBL" id="JBHLUU010000027">
    <property type="protein sequence ID" value="MFC0475531.1"/>
    <property type="molecule type" value="Genomic_DNA"/>
</dbReference>
<evidence type="ECO:0000259" key="1">
    <source>
        <dbReference type="Pfam" id="PF00496"/>
    </source>
</evidence>
<dbReference type="RefSeq" id="WP_377057958.1">
    <property type="nucleotide sequence ID" value="NZ_JBHLUU010000027.1"/>
</dbReference>
<dbReference type="PROSITE" id="PS51257">
    <property type="entry name" value="PROKAR_LIPOPROTEIN"/>
    <property type="match status" value="1"/>
</dbReference>